<evidence type="ECO:0000256" key="4">
    <source>
        <dbReference type="ARBA" id="ARBA00007174"/>
    </source>
</evidence>
<dbReference type="Ensembl" id="ENSHBUT00000027512.1">
    <property type="protein sequence ID" value="ENSHBUP00000018454.1"/>
    <property type="gene ID" value="ENSHBUG00000020545.1"/>
</dbReference>
<dbReference type="AlphaFoldDB" id="A0A3Q2WAG1"/>
<dbReference type="GO" id="GO:0033743">
    <property type="term" value="F:peptide-methionine (R)-S-oxide reductase activity"/>
    <property type="evidence" value="ECO:0007669"/>
    <property type="project" value="UniProtKB-EC"/>
</dbReference>
<name>A0A3Q2WAG1_HAPBU</name>
<keyword evidence="6" id="KW-0399">Innate immunity</keyword>
<evidence type="ECO:0000256" key="11">
    <source>
        <dbReference type="ARBA" id="ARBA00023002"/>
    </source>
</evidence>
<keyword evidence="5" id="KW-0963">Cytoplasm</keyword>
<dbReference type="InterPro" id="IPR011057">
    <property type="entry name" value="Mss4-like_sf"/>
</dbReference>
<evidence type="ECO:0000256" key="5">
    <source>
        <dbReference type="ARBA" id="ARBA00022490"/>
    </source>
</evidence>
<evidence type="ECO:0000256" key="15">
    <source>
        <dbReference type="ARBA" id="ARBA00048488"/>
    </source>
</evidence>
<keyword evidence="12" id="KW-0206">Cytoskeleton</keyword>
<dbReference type="GO" id="GO:0046872">
    <property type="term" value="F:metal ion binding"/>
    <property type="evidence" value="ECO:0007669"/>
    <property type="project" value="UniProtKB-KW"/>
</dbReference>
<dbReference type="Proteomes" id="UP000264840">
    <property type="component" value="Unplaced"/>
</dbReference>
<comment type="subcellular location">
    <subcellularLocation>
        <location evidence="3">Cytoplasm</location>
        <location evidence="3">Cytoskeleton</location>
    </subcellularLocation>
    <subcellularLocation>
        <location evidence="2">Nucleus</location>
    </subcellularLocation>
</comment>
<feature type="domain" description="MsrB" evidence="17">
    <location>
        <begin position="1"/>
        <end position="112"/>
    </location>
</feature>
<evidence type="ECO:0000256" key="13">
    <source>
        <dbReference type="ARBA" id="ARBA00023242"/>
    </source>
</evidence>
<dbReference type="Gene3D" id="2.170.150.20">
    <property type="entry name" value="Peptide methionine sulfoxide reductase"/>
    <property type="match status" value="1"/>
</dbReference>
<evidence type="ECO:0000256" key="12">
    <source>
        <dbReference type="ARBA" id="ARBA00023212"/>
    </source>
</evidence>
<comment type="cofactor">
    <cofactor evidence="1">
        <name>Zn(2+)</name>
        <dbReference type="ChEBI" id="CHEBI:29105"/>
    </cofactor>
</comment>
<comment type="catalytic activity">
    <reaction evidence="15">
        <text>L-methionyl-[protein] + [thioredoxin]-disulfide + H2O = L-methionyl-(R)-S-oxide-[protein] + [thioredoxin]-dithiol</text>
        <dbReference type="Rhea" id="RHEA:24164"/>
        <dbReference type="Rhea" id="RHEA-COMP:10698"/>
        <dbReference type="Rhea" id="RHEA-COMP:10700"/>
        <dbReference type="Rhea" id="RHEA-COMP:12313"/>
        <dbReference type="Rhea" id="RHEA-COMP:12314"/>
        <dbReference type="ChEBI" id="CHEBI:15377"/>
        <dbReference type="ChEBI" id="CHEBI:16044"/>
        <dbReference type="ChEBI" id="CHEBI:29950"/>
        <dbReference type="ChEBI" id="CHEBI:45764"/>
        <dbReference type="ChEBI" id="CHEBI:50058"/>
        <dbReference type="EC" id="1.8.4.12"/>
    </reaction>
</comment>
<accession>A0A3Q2WAG1</accession>
<dbReference type="PANTHER" id="PTHR46755">
    <property type="entry name" value="METHIONINE-R-SULFOXIDE REDUCTASE B1"/>
    <property type="match status" value="1"/>
</dbReference>
<evidence type="ECO:0000256" key="7">
    <source>
        <dbReference type="ARBA" id="ARBA00022723"/>
    </source>
</evidence>
<keyword evidence="9" id="KW-0391">Immunity</keyword>
<comment type="catalytic activity">
    <reaction evidence="16">
        <text>[thioredoxin]-disulfide + L-methionine + H2O = L-methionine (R)-S-oxide + [thioredoxin]-dithiol</text>
        <dbReference type="Rhea" id="RHEA:21260"/>
        <dbReference type="Rhea" id="RHEA-COMP:10698"/>
        <dbReference type="Rhea" id="RHEA-COMP:10700"/>
        <dbReference type="ChEBI" id="CHEBI:15377"/>
        <dbReference type="ChEBI" id="CHEBI:29950"/>
        <dbReference type="ChEBI" id="CHEBI:50058"/>
        <dbReference type="ChEBI" id="CHEBI:57844"/>
        <dbReference type="ChEBI" id="CHEBI:58773"/>
        <dbReference type="EC" id="1.8.4.14"/>
    </reaction>
</comment>
<sequence>MSFCQFFGGEIYKDHFKPGVYVCSKCNHPLFSSRSKFAHSSPWPAFTETIREDSVTKMMETLTAYKVRVTTKQSVHCSNKNHNYSHLLVPTGGLCTLVLCVHRSCAASVAMD</sequence>
<dbReference type="Pfam" id="PF01641">
    <property type="entry name" value="SelR"/>
    <property type="match status" value="1"/>
</dbReference>
<evidence type="ECO:0000313" key="18">
    <source>
        <dbReference type="Ensembl" id="ENSHBUP00000018454.1"/>
    </source>
</evidence>
<dbReference type="GO" id="GO:0045087">
    <property type="term" value="P:innate immune response"/>
    <property type="evidence" value="ECO:0007669"/>
    <property type="project" value="UniProtKB-KW"/>
</dbReference>
<keyword evidence="11" id="KW-0560">Oxidoreductase</keyword>
<evidence type="ECO:0000259" key="17">
    <source>
        <dbReference type="PROSITE" id="PS51790"/>
    </source>
</evidence>
<organism evidence="18 19">
    <name type="scientific">Haplochromis burtoni</name>
    <name type="common">Burton's mouthbrooder</name>
    <name type="synonym">Chromis burtoni</name>
    <dbReference type="NCBI Taxonomy" id="8153"/>
    <lineage>
        <taxon>Eukaryota</taxon>
        <taxon>Metazoa</taxon>
        <taxon>Chordata</taxon>
        <taxon>Craniata</taxon>
        <taxon>Vertebrata</taxon>
        <taxon>Euteleostomi</taxon>
        <taxon>Actinopterygii</taxon>
        <taxon>Neopterygii</taxon>
        <taxon>Teleostei</taxon>
        <taxon>Neoteleostei</taxon>
        <taxon>Acanthomorphata</taxon>
        <taxon>Ovalentaria</taxon>
        <taxon>Cichlomorphae</taxon>
        <taxon>Cichliformes</taxon>
        <taxon>Cichlidae</taxon>
        <taxon>African cichlids</taxon>
        <taxon>Pseudocrenilabrinae</taxon>
        <taxon>Haplochromini</taxon>
        <taxon>Haplochromis</taxon>
    </lineage>
</organism>
<evidence type="ECO:0000256" key="8">
    <source>
        <dbReference type="ARBA" id="ARBA00022833"/>
    </source>
</evidence>
<comment type="function">
    <text evidence="14">Methionine-sulfoxide reductase that specifically reduces methionine (R)-sulfoxide back to methionine. While in many cases, methionine oxidation is the result of random oxidation following oxidative stress, methionine oxidation is also a post-translational modification that takes place on specific residue. Acts as a regulator of actin assembly by reducing methionine (R)-sulfoxide mediated by MICALs (MICAL1, MICAL2 or MICAL3) on actin, thereby promoting filament repolymerization. Plays a role in innate immunity by reducing oxidized actin, leading to actin repolymerization in macrophages.</text>
</comment>
<dbReference type="GO" id="GO:0005856">
    <property type="term" value="C:cytoskeleton"/>
    <property type="evidence" value="ECO:0007669"/>
    <property type="project" value="UniProtKB-SubCell"/>
</dbReference>
<evidence type="ECO:0000256" key="9">
    <source>
        <dbReference type="ARBA" id="ARBA00022859"/>
    </source>
</evidence>
<dbReference type="GO" id="GO:0030091">
    <property type="term" value="P:protein repair"/>
    <property type="evidence" value="ECO:0007669"/>
    <property type="project" value="TreeGrafter"/>
</dbReference>
<dbReference type="InterPro" id="IPR002579">
    <property type="entry name" value="Met_Sox_Rdtase_MsrB_dom"/>
</dbReference>
<reference evidence="18" key="1">
    <citation type="submission" date="2025-08" db="UniProtKB">
        <authorList>
            <consortium name="Ensembl"/>
        </authorList>
    </citation>
    <scope>IDENTIFICATION</scope>
</reference>
<dbReference type="GO" id="GO:0005634">
    <property type="term" value="C:nucleus"/>
    <property type="evidence" value="ECO:0007669"/>
    <property type="project" value="UniProtKB-SubCell"/>
</dbReference>
<dbReference type="InterPro" id="IPR052150">
    <property type="entry name" value="MsrB_Met_sulfoxide_reductase"/>
</dbReference>
<evidence type="ECO:0000313" key="19">
    <source>
        <dbReference type="Proteomes" id="UP000264840"/>
    </source>
</evidence>
<keyword evidence="8" id="KW-0862">Zinc</keyword>
<dbReference type="PROSITE" id="PS51790">
    <property type="entry name" value="MSRB"/>
    <property type="match status" value="1"/>
</dbReference>
<dbReference type="GO" id="GO:0033745">
    <property type="term" value="F:L-methionine-(R)-S-oxide reductase activity"/>
    <property type="evidence" value="ECO:0007669"/>
    <property type="project" value="UniProtKB-EC"/>
</dbReference>
<evidence type="ECO:0000256" key="6">
    <source>
        <dbReference type="ARBA" id="ARBA00022588"/>
    </source>
</evidence>
<evidence type="ECO:0000256" key="16">
    <source>
        <dbReference type="ARBA" id="ARBA00049261"/>
    </source>
</evidence>
<evidence type="ECO:0000256" key="2">
    <source>
        <dbReference type="ARBA" id="ARBA00004123"/>
    </source>
</evidence>
<reference evidence="18" key="2">
    <citation type="submission" date="2025-09" db="UniProtKB">
        <authorList>
            <consortium name="Ensembl"/>
        </authorList>
    </citation>
    <scope>IDENTIFICATION</scope>
</reference>
<dbReference type="SUPFAM" id="SSF51316">
    <property type="entry name" value="Mss4-like"/>
    <property type="match status" value="1"/>
</dbReference>
<proteinExistence type="inferred from homology"/>
<dbReference type="GeneTree" id="ENSGT00510000047678"/>
<evidence type="ECO:0000256" key="1">
    <source>
        <dbReference type="ARBA" id="ARBA00001947"/>
    </source>
</evidence>
<keyword evidence="7" id="KW-0479">Metal-binding</keyword>
<dbReference type="STRING" id="8153.ENSHBUP00000018454"/>
<keyword evidence="13" id="KW-0539">Nucleus</keyword>
<keyword evidence="19" id="KW-1185">Reference proteome</keyword>
<dbReference type="PANTHER" id="PTHR46755:SF5">
    <property type="entry name" value="METHIONINE-R-SULFOXIDE REDUCTASE B1"/>
    <property type="match status" value="1"/>
</dbReference>
<comment type="similarity">
    <text evidence="4">Belongs to the MsrB Met sulfoxide reductase family.</text>
</comment>
<protein>
    <submittedName>
        <fullName evidence="18">Methionine sulfoxide reductase B1b</fullName>
    </submittedName>
</protein>
<keyword evidence="10" id="KW-0712">Selenocysteine</keyword>
<evidence type="ECO:0000256" key="14">
    <source>
        <dbReference type="ARBA" id="ARBA00046083"/>
    </source>
</evidence>
<evidence type="ECO:0000256" key="10">
    <source>
        <dbReference type="ARBA" id="ARBA00022933"/>
    </source>
</evidence>
<evidence type="ECO:0000256" key="3">
    <source>
        <dbReference type="ARBA" id="ARBA00004245"/>
    </source>
</evidence>